<gene>
    <name evidence="6" type="ORF">LCGC14_0933130</name>
</gene>
<dbReference type="InterPro" id="IPR000836">
    <property type="entry name" value="PRTase_dom"/>
</dbReference>
<dbReference type="SUPFAM" id="SSF53271">
    <property type="entry name" value="PRTase-like"/>
    <property type="match status" value="1"/>
</dbReference>
<evidence type="ECO:0000256" key="4">
    <source>
        <dbReference type="ARBA" id="ARBA00022679"/>
    </source>
</evidence>
<evidence type="ECO:0000313" key="6">
    <source>
        <dbReference type="EMBL" id="KKN20663.1"/>
    </source>
</evidence>
<dbReference type="InterPro" id="IPR023031">
    <property type="entry name" value="OPRT"/>
</dbReference>
<dbReference type="GO" id="GO:0019856">
    <property type="term" value="P:pyrimidine nucleobase biosynthetic process"/>
    <property type="evidence" value="ECO:0007669"/>
    <property type="project" value="TreeGrafter"/>
</dbReference>
<dbReference type="InterPro" id="IPR029057">
    <property type="entry name" value="PRTase-like"/>
</dbReference>
<evidence type="ECO:0000256" key="5">
    <source>
        <dbReference type="ARBA" id="ARBA00022975"/>
    </source>
</evidence>
<dbReference type="UniPathway" id="UPA00070">
    <property type="reaction ID" value="UER00119"/>
</dbReference>
<evidence type="ECO:0000256" key="3">
    <source>
        <dbReference type="ARBA" id="ARBA00022676"/>
    </source>
</evidence>
<dbReference type="AlphaFoldDB" id="A0A0F9RTT6"/>
<accession>A0A0F9RTT6</accession>
<keyword evidence="5" id="KW-0665">Pyrimidine biosynthesis</keyword>
<dbReference type="CDD" id="cd06223">
    <property type="entry name" value="PRTases_typeI"/>
    <property type="match status" value="1"/>
</dbReference>
<proteinExistence type="inferred from homology"/>
<name>A0A0F9RTT6_9ZZZZ</name>
<keyword evidence="3" id="KW-0328">Glycosyltransferase</keyword>
<evidence type="ECO:0000256" key="1">
    <source>
        <dbReference type="ARBA" id="ARBA00004889"/>
    </source>
</evidence>
<organism evidence="6">
    <name type="scientific">marine sediment metagenome</name>
    <dbReference type="NCBI Taxonomy" id="412755"/>
    <lineage>
        <taxon>unclassified sequences</taxon>
        <taxon>metagenomes</taxon>
        <taxon>ecological metagenomes</taxon>
    </lineage>
</organism>
<dbReference type="EMBL" id="LAZR01003219">
    <property type="protein sequence ID" value="KKN20663.1"/>
    <property type="molecule type" value="Genomic_DNA"/>
</dbReference>
<protein>
    <recommendedName>
        <fullName evidence="2">orotate phosphoribosyltransferase</fullName>
        <ecNumber evidence="2">2.4.2.10</ecNumber>
    </recommendedName>
</protein>
<comment type="pathway">
    <text evidence="1">Pyrimidine metabolism; UMP biosynthesis via de novo pathway; UMP from orotate: step 1/2.</text>
</comment>
<dbReference type="EC" id="2.4.2.10" evidence="2"/>
<comment type="caution">
    <text evidence="6">The sequence shown here is derived from an EMBL/GenBank/DDBJ whole genome shotgun (WGS) entry which is preliminary data.</text>
</comment>
<dbReference type="PANTHER" id="PTHR19278:SF9">
    <property type="entry name" value="URIDINE 5'-MONOPHOSPHATE SYNTHASE"/>
    <property type="match status" value="1"/>
</dbReference>
<keyword evidence="4" id="KW-0808">Transferase</keyword>
<dbReference type="PANTHER" id="PTHR19278">
    <property type="entry name" value="OROTATE PHOSPHORIBOSYLTRANSFERASE"/>
    <property type="match status" value="1"/>
</dbReference>
<reference evidence="6" key="1">
    <citation type="journal article" date="2015" name="Nature">
        <title>Complex archaea that bridge the gap between prokaryotes and eukaryotes.</title>
        <authorList>
            <person name="Spang A."/>
            <person name="Saw J.H."/>
            <person name="Jorgensen S.L."/>
            <person name="Zaremba-Niedzwiedzka K."/>
            <person name="Martijn J."/>
            <person name="Lind A.E."/>
            <person name="van Eijk R."/>
            <person name="Schleper C."/>
            <person name="Guy L."/>
            <person name="Ettema T.J."/>
        </authorList>
    </citation>
    <scope>NUCLEOTIDE SEQUENCE</scope>
</reference>
<dbReference type="GO" id="GO:0004588">
    <property type="term" value="F:orotate phosphoribosyltransferase activity"/>
    <property type="evidence" value="ECO:0007669"/>
    <property type="project" value="UniProtKB-EC"/>
</dbReference>
<evidence type="ECO:0000256" key="2">
    <source>
        <dbReference type="ARBA" id="ARBA00011971"/>
    </source>
</evidence>
<dbReference type="Gene3D" id="3.40.50.2020">
    <property type="match status" value="1"/>
</dbReference>
<sequence>MINPYENSIKNYVSIMLIQIKALKIKDESEDPFTYTSGNKGPIYVDNRKIISYPIFKNVIASFFAHILEFEIKEDITCIIGGETAGMSFAEHLADLLNKIYFYVRKQIKGYGIKSRLVGDLNMLKGKAVLIEDLITDGRSKISFIEGIRDNIECNHTLVVFDREQGGAAKLKKMGVTLHSLTTLKDTLKIGKEHNFFNSETYDYVQEYLQDPKSWSEKRNFEWFD</sequence>
<dbReference type="GO" id="GO:0044205">
    <property type="term" value="P:'de novo' UMP biosynthetic process"/>
    <property type="evidence" value="ECO:0007669"/>
    <property type="project" value="UniProtKB-UniPathway"/>
</dbReference>
<dbReference type="HAMAP" id="MF_01208">
    <property type="entry name" value="PyrE"/>
    <property type="match status" value="1"/>
</dbReference>